<name>A0A8J2XJ42_9BACI</name>
<organism evidence="2 3">
    <name type="scientific">Compostibacillus humi</name>
    <dbReference type="NCBI Taxonomy" id="1245525"/>
    <lineage>
        <taxon>Bacteria</taxon>
        <taxon>Bacillati</taxon>
        <taxon>Bacillota</taxon>
        <taxon>Bacilli</taxon>
        <taxon>Bacillales</taxon>
        <taxon>Bacillaceae</taxon>
        <taxon>Compostibacillus</taxon>
    </lineage>
</organism>
<keyword evidence="3" id="KW-1185">Reference proteome</keyword>
<proteinExistence type="predicted"/>
<dbReference type="RefSeq" id="WP_188393194.1">
    <property type="nucleotide sequence ID" value="NZ_BMEV01000077.1"/>
</dbReference>
<sequence length="132" mass="16118">MDNQTLLQEILKAFQLYGERMDKRFEQIDKRFLQIDNRFQQIDVRFQQIDKRFQQVDNRFQQIDKRFEQMDSKMDKIKNELEDKIEIGFNRLNKKIDGQQEEIADLKETTNFLLSKAAKHEKKLQQLSEHHT</sequence>
<dbReference type="AlphaFoldDB" id="A0A8J2XJ42"/>
<reference evidence="2" key="2">
    <citation type="submission" date="2020-09" db="EMBL/GenBank/DDBJ databases">
        <authorList>
            <person name="Sun Q."/>
            <person name="Zhou Y."/>
        </authorList>
    </citation>
    <scope>NUCLEOTIDE SEQUENCE</scope>
    <source>
        <strain evidence="2">CGMCC 1.12360</strain>
    </source>
</reference>
<dbReference type="Proteomes" id="UP000602050">
    <property type="component" value="Unassembled WGS sequence"/>
</dbReference>
<comment type="caution">
    <text evidence="2">The sequence shown here is derived from an EMBL/GenBank/DDBJ whole genome shotgun (WGS) entry which is preliminary data.</text>
</comment>
<dbReference type="EMBL" id="BMEV01000077">
    <property type="protein sequence ID" value="GFZ87950.1"/>
    <property type="molecule type" value="Genomic_DNA"/>
</dbReference>
<protein>
    <recommendedName>
        <fullName evidence="4">t-SNARE coiled-coil homology domain-containing protein</fullName>
    </recommendedName>
</protein>
<evidence type="ECO:0000313" key="3">
    <source>
        <dbReference type="Proteomes" id="UP000602050"/>
    </source>
</evidence>
<evidence type="ECO:0000313" key="2">
    <source>
        <dbReference type="EMBL" id="GFZ87950.1"/>
    </source>
</evidence>
<reference evidence="2" key="1">
    <citation type="journal article" date="2014" name="Int. J. Syst. Evol. Microbiol.">
        <title>Complete genome sequence of Corynebacterium casei LMG S-19264T (=DSM 44701T), isolated from a smear-ripened cheese.</title>
        <authorList>
            <consortium name="US DOE Joint Genome Institute (JGI-PGF)"/>
            <person name="Walter F."/>
            <person name="Albersmeier A."/>
            <person name="Kalinowski J."/>
            <person name="Ruckert C."/>
        </authorList>
    </citation>
    <scope>NUCLEOTIDE SEQUENCE</scope>
    <source>
        <strain evidence="2">CGMCC 1.12360</strain>
    </source>
</reference>
<keyword evidence="1" id="KW-0175">Coiled coil</keyword>
<accession>A0A8J2XJ42</accession>
<evidence type="ECO:0000256" key="1">
    <source>
        <dbReference type="SAM" id="Coils"/>
    </source>
</evidence>
<gene>
    <name evidence="2" type="ORF">GCM10010978_29600</name>
</gene>
<dbReference type="SUPFAM" id="SSF57997">
    <property type="entry name" value="Tropomyosin"/>
    <property type="match status" value="1"/>
</dbReference>
<evidence type="ECO:0008006" key="4">
    <source>
        <dbReference type="Google" id="ProtNLM"/>
    </source>
</evidence>
<feature type="coiled-coil region" evidence="1">
    <location>
        <begin position="60"/>
        <end position="109"/>
    </location>
</feature>
<dbReference type="Gene3D" id="3.90.20.10">
    <property type="match status" value="2"/>
</dbReference>